<dbReference type="PANTHER" id="PTHR47447">
    <property type="entry name" value="OS03G0856100 PROTEIN"/>
    <property type="match status" value="1"/>
</dbReference>
<organism evidence="4 5">
    <name type="scientific">Glycine soja</name>
    <name type="common">Wild soybean</name>
    <dbReference type="NCBI Taxonomy" id="3848"/>
    <lineage>
        <taxon>Eukaryota</taxon>
        <taxon>Viridiplantae</taxon>
        <taxon>Streptophyta</taxon>
        <taxon>Embryophyta</taxon>
        <taxon>Tracheophyta</taxon>
        <taxon>Spermatophyta</taxon>
        <taxon>Magnoliopsida</taxon>
        <taxon>eudicotyledons</taxon>
        <taxon>Gunneridae</taxon>
        <taxon>Pentapetalae</taxon>
        <taxon>rosids</taxon>
        <taxon>fabids</taxon>
        <taxon>Fabales</taxon>
        <taxon>Fabaceae</taxon>
        <taxon>Papilionoideae</taxon>
        <taxon>50 kb inversion clade</taxon>
        <taxon>NPAAA clade</taxon>
        <taxon>indigoferoid/millettioid clade</taxon>
        <taxon>Phaseoleae</taxon>
        <taxon>Glycine</taxon>
        <taxon>Glycine subgen. Soja</taxon>
    </lineage>
</organism>
<keyword evidence="5" id="KW-1185">Reference proteome</keyword>
<dbReference type="PANTHER" id="PTHR47447:SF17">
    <property type="entry name" value="OS12G0638900 PROTEIN"/>
    <property type="match status" value="1"/>
</dbReference>
<protein>
    <submittedName>
        <fullName evidence="4">Pentatricopeptide repeat-containing protein</fullName>
    </submittedName>
</protein>
<gene>
    <name evidence="4" type="ORF">D0Y65_037381</name>
</gene>
<dbReference type="AlphaFoldDB" id="A0A445H028"/>
<evidence type="ECO:0000256" key="1">
    <source>
        <dbReference type="ARBA" id="ARBA00007626"/>
    </source>
</evidence>
<dbReference type="PROSITE" id="PS51375">
    <property type="entry name" value="PPR"/>
    <property type="match status" value="2"/>
</dbReference>
<name>A0A445H028_GLYSO</name>
<dbReference type="Gene3D" id="1.25.40.10">
    <property type="entry name" value="Tetratricopeptide repeat domain"/>
    <property type="match status" value="1"/>
</dbReference>
<evidence type="ECO:0000313" key="4">
    <source>
        <dbReference type="EMBL" id="RZB66944.1"/>
    </source>
</evidence>
<dbReference type="Proteomes" id="UP000289340">
    <property type="component" value="Chromosome 14"/>
</dbReference>
<accession>A0A445H028</accession>
<feature type="repeat" description="PPR" evidence="3">
    <location>
        <begin position="44"/>
        <end position="78"/>
    </location>
</feature>
<dbReference type="EMBL" id="QZWG01000014">
    <property type="protein sequence ID" value="RZB66944.1"/>
    <property type="molecule type" value="Genomic_DNA"/>
</dbReference>
<dbReference type="NCBIfam" id="TIGR00756">
    <property type="entry name" value="PPR"/>
    <property type="match status" value="1"/>
</dbReference>
<evidence type="ECO:0000313" key="5">
    <source>
        <dbReference type="Proteomes" id="UP000289340"/>
    </source>
</evidence>
<reference evidence="4 5" key="1">
    <citation type="submission" date="2018-09" db="EMBL/GenBank/DDBJ databases">
        <title>A high-quality reference genome of wild soybean provides a powerful tool to mine soybean genomes.</title>
        <authorList>
            <person name="Xie M."/>
            <person name="Chung C.Y.L."/>
            <person name="Li M.-W."/>
            <person name="Wong F.-L."/>
            <person name="Chan T.-F."/>
            <person name="Lam H.-M."/>
        </authorList>
    </citation>
    <scope>NUCLEOTIDE SEQUENCE [LARGE SCALE GENOMIC DNA]</scope>
    <source>
        <strain evidence="5">cv. W05</strain>
        <tissue evidence="4">Hypocotyl of etiolated seedlings</tissue>
    </source>
</reference>
<dbReference type="Pfam" id="PF12854">
    <property type="entry name" value="PPR_1"/>
    <property type="match status" value="1"/>
</dbReference>
<feature type="repeat" description="PPR" evidence="3">
    <location>
        <begin position="9"/>
        <end position="43"/>
    </location>
</feature>
<dbReference type="InterPro" id="IPR002885">
    <property type="entry name" value="PPR_rpt"/>
</dbReference>
<dbReference type="Pfam" id="PF01535">
    <property type="entry name" value="PPR"/>
    <property type="match status" value="1"/>
</dbReference>
<comment type="similarity">
    <text evidence="1">Belongs to the PPR family. P subfamily.</text>
</comment>
<comment type="caution">
    <text evidence="4">The sequence shown here is derived from an EMBL/GenBank/DDBJ whole genome shotgun (WGS) entry which is preliminary data.</text>
</comment>
<keyword evidence="2" id="KW-0677">Repeat</keyword>
<evidence type="ECO:0000256" key="3">
    <source>
        <dbReference type="PROSITE-ProRule" id="PRU00708"/>
    </source>
</evidence>
<proteinExistence type="inferred from homology"/>
<sequence>MQKQGLKPNTITHTTMISGLARAGNVLEAKDLFERFKSSWGIPDSMCYNAMIEGLNNANKAMDAYILFEETRLKGCHIYSETCVVFLDALHKADCLEQAAIVGAVLREMAKSQHATRLT</sequence>
<evidence type="ECO:0000256" key="2">
    <source>
        <dbReference type="ARBA" id="ARBA00022737"/>
    </source>
</evidence>
<dbReference type="InterPro" id="IPR011990">
    <property type="entry name" value="TPR-like_helical_dom_sf"/>
</dbReference>